<dbReference type="Proteomes" id="UP000675284">
    <property type="component" value="Unassembled WGS sequence"/>
</dbReference>
<evidence type="ECO:0000256" key="1">
    <source>
        <dbReference type="SAM" id="Phobius"/>
    </source>
</evidence>
<reference evidence="2" key="1">
    <citation type="submission" date="2021-04" db="EMBL/GenBank/DDBJ databases">
        <title>Isolation and polyphasic classification of algal microorganism.</title>
        <authorList>
            <person name="Wang S."/>
        </authorList>
    </citation>
    <scope>NUCLEOTIDE SEQUENCE</scope>
    <source>
        <strain evidence="2">720a</strain>
    </source>
</reference>
<dbReference type="EMBL" id="JAGSOT010000091">
    <property type="protein sequence ID" value="MBR7798146.1"/>
    <property type="molecule type" value="Genomic_DNA"/>
</dbReference>
<keyword evidence="1" id="KW-1133">Transmembrane helix</keyword>
<gene>
    <name evidence="2" type="ORF">KCX74_19195</name>
</gene>
<evidence type="ECO:0000313" key="2">
    <source>
        <dbReference type="EMBL" id="MBR7798146.1"/>
    </source>
</evidence>
<feature type="transmembrane region" description="Helical" evidence="1">
    <location>
        <begin position="34"/>
        <end position="53"/>
    </location>
</feature>
<name>A0A941DZE0_9BACI</name>
<dbReference type="RefSeq" id="WP_026682585.1">
    <property type="nucleotide sequence ID" value="NZ_BAAACY010000007.1"/>
</dbReference>
<comment type="caution">
    <text evidence="2">The sequence shown here is derived from an EMBL/GenBank/DDBJ whole genome shotgun (WGS) entry which is preliminary data.</text>
</comment>
<keyword evidence="1" id="KW-0812">Transmembrane</keyword>
<dbReference type="AlphaFoldDB" id="A0A941DZE0"/>
<proteinExistence type="predicted"/>
<sequence length="63" mass="7360">MDVKTSKIINIIGVVLVSVTGVLHWFYYDAMKSWFTGLPGLMIIIILFSMTFYKPRNEREMDE</sequence>
<organism evidence="2 3">
    <name type="scientific">Virgibacillus salarius</name>
    <dbReference type="NCBI Taxonomy" id="447199"/>
    <lineage>
        <taxon>Bacteria</taxon>
        <taxon>Bacillati</taxon>
        <taxon>Bacillota</taxon>
        <taxon>Bacilli</taxon>
        <taxon>Bacillales</taxon>
        <taxon>Bacillaceae</taxon>
        <taxon>Virgibacillus</taxon>
    </lineage>
</organism>
<protein>
    <submittedName>
        <fullName evidence="2">Uncharacterized protein</fullName>
    </submittedName>
</protein>
<keyword evidence="3" id="KW-1185">Reference proteome</keyword>
<accession>A0A941DZE0</accession>
<feature type="transmembrane region" description="Helical" evidence="1">
    <location>
        <begin position="7"/>
        <end position="28"/>
    </location>
</feature>
<keyword evidence="1" id="KW-0472">Membrane</keyword>
<evidence type="ECO:0000313" key="3">
    <source>
        <dbReference type="Proteomes" id="UP000675284"/>
    </source>
</evidence>